<dbReference type="PANTHER" id="PTHR30193:SF37">
    <property type="entry name" value="INNER MEMBRANE ABC TRANSPORTER PERMEASE PROTEIN YCJO"/>
    <property type="match status" value="1"/>
</dbReference>
<dbReference type="EMBL" id="JADBEL010000024">
    <property type="protein sequence ID" value="MBE1556302.1"/>
    <property type="molecule type" value="Genomic_DNA"/>
</dbReference>
<dbReference type="Pfam" id="PF00528">
    <property type="entry name" value="BPD_transp_1"/>
    <property type="match status" value="1"/>
</dbReference>
<dbReference type="CDD" id="cd06261">
    <property type="entry name" value="TM_PBP2"/>
    <property type="match status" value="1"/>
</dbReference>
<evidence type="ECO:0000256" key="4">
    <source>
        <dbReference type="ARBA" id="ARBA00022692"/>
    </source>
</evidence>
<feature type="transmembrane region" description="Helical" evidence="7">
    <location>
        <begin position="230"/>
        <end position="249"/>
    </location>
</feature>
<dbReference type="InterPro" id="IPR035906">
    <property type="entry name" value="MetI-like_sf"/>
</dbReference>
<accession>A0A927MNV2</accession>
<evidence type="ECO:0000313" key="10">
    <source>
        <dbReference type="Proteomes" id="UP000658225"/>
    </source>
</evidence>
<evidence type="ECO:0000256" key="1">
    <source>
        <dbReference type="ARBA" id="ARBA00004651"/>
    </source>
</evidence>
<dbReference type="SUPFAM" id="SSF160964">
    <property type="entry name" value="MalF N-terminal region-like"/>
    <property type="match status" value="1"/>
</dbReference>
<keyword evidence="2 7" id="KW-0813">Transport</keyword>
<dbReference type="GO" id="GO:0055085">
    <property type="term" value="P:transmembrane transport"/>
    <property type="evidence" value="ECO:0007669"/>
    <property type="project" value="InterPro"/>
</dbReference>
<proteinExistence type="inferred from homology"/>
<evidence type="ECO:0000259" key="8">
    <source>
        <dbReference type="PROSITE" id="PS50928"/>
    </source>
</evidence>
<evidence type="ECO:0000256" key="6">
    <source>
        <dbReference type="ARBA" id="ARBA00023136"/>
    </source>
</evidence>
<sequence>MGEMKTNPNDASSTVKSKGKKTKRVYITPKTAPYYFLAPSMLLLVIFTLYPVISSFILSFQSMKGSDKYFIGMANYVRLFKDPVLYKSLSNTFQLLIVQVPIMLSIAIVIAVALNSASLRYKGFFRTVYFLPAITALVAASLVFMIMLDENYGLANYALSLIGVEPISWLSHPFWSKVSIITVMTWRWTGYNMVIFLAGLQTISPDLYEASDIDGAGPIKQFFYITLPQLKPVFIFTVVMSTIGTLQLFDEVYILTGGGPNNVTMTITLYLYETGFKYFDFGYASAIAYVLVVIIAVISWIQMKLVGDSD</sequence>
<comment type="subcellular location">
    <subcellularLocation>
        <location evidence="1 7">Cell membrane</location>
        <topology evidence="1 7">Multi-pass membrane protein</topology>
    </subcellularLocation>
</comment>
<comment type="caution">
    <text evidence="9">The sequence shown here is derived from an EMBL/GenBank/DDBJ whole genome shotgun (WGS) entry which is preliminary data.</text>
</comment>
<dbReference type="SUPFAM" id="SSF161098">
    <property type="entry name" value="MetI-like"/>
    <property type="match status" value="1"/>
</dbReference>
<dbReference type="PANTHER" id="PTHR30193">
    <property type="entry name" value="ABC TRANSPORTER PERMEASE PROTEIN"/>
    <property type="match status" value="1"/>
</dbReference>
<evidence type="ECO:0000256" key="2">
    <source>
        <dbReference type="ARBA" id="ARBA00022448"/>
    </source>
</evidence>
<feature type="transmembrane region" description="Helical" evidence="7">
    <location>
        <begin position="34"/>
        <end position="60"/>
    </location>
</feature>
<dbReference type="Gene3D" id="1.10.3720.10">
    <property type="entry name" value="MetI-like"/>
    <property type="match status" value="1"/>
</dbReference>
<evidence type="ECO:0000313" key="9">
    <source>
        <dbReference type="EMBL" id="MBE1556302.1"/>
    </source>
</evidence>
<evidence type="ECO:0000256" key="7">
    <source>
        <dbReference type="RuleBase" id="RU363032"/>
    </source>
</evidence>
<keyword evidence="5 7" id="KW-1133">Transmembrane helix</keyword>
<feature type="transmembrane region" description="Helical" evidence="7">
    <location>
        <begin position="93"/>
        <end position="115"/>
    </location>
</feature>
<evidence type="ECO:0000256" key="5">
    <source>
        <dbReference type="ARBA" id="ARBA00022989"/>
    </source>
</evidence>
<gene>
    <name evidence="9" type="ORF">H4683_003425</name>
</gene>
<feature type="domain" description="ABC transmembrane type-1" evidence="8">
    <location>
        <begin position="89"/>
        <end position="302"/>
    </location>
</feature>
<dbReference type="InterPro" id="IPR000515">
    <property type="entry name" value="MetI-like"/>
</dbReference>
<dbReference type="AlphaFoldDB" id="A0A927MNV2"/>
<comment type="similarity">
    <text evidence="7">Belongs to the binding-protein-dependent transport system permease family.</text>
</comment>
<dbReference type="PROSITE" id="PS50928">
    <property type="entry name" value="ABC_TM1"/>
    <property type="match status" value="1"/>
</dbReference>
<feature type="transmembrane region" description="Helical" evidence="7">
    <location>
        <begin position="127"/>
        <end position="148"/>
    </location>
</feature>
<organism evidence="9 10">
    <name type="scientific">Sporosarcina limicola</name>
    <dbReference type="NCBI Taxonomy" id="34101"/>
    <lineage>
        <taxon>Bacteria</taxon>
        <taxon>Bacillati</taxon>
        <taxon>Bacillota</taxon>
        <taxon>Bacilli</taxon>
        <taxon>Bacillales</taxon>
        <taxon>Caryophanaceae</taxon>
        <taxon>Sporosarcina</taxon>
    </lineage>
</organism>
<dbReference type="RefSeq" id="WP_338062486.1">
    <property type="nucleotide sequence ID" value="NZ_JADBEL010000024.1"/>
</dbReference>
<dbReference type="Proteomes" id="UP000658225">
    <property type="component" value="Unassembled WGS sequence"/>
</dbReference>
<keyword evidence="4 7" id="KW-0812">Transmembrane</keyword>
<name>A0A927MNV2_9BACL</name>
<protein>
    <submittedName>
        <fullName evidence="9">Lactose/L-arabinose transport system permease protein</fullName>
    </submittedName>
</protein>
<dbReference type="GO" id="GO:0005886">
    <property type="term" value="C:plasma membrane"/>
    <property type="evidence" value="ECO:0007669"/>
    <property type="project" value="UniProtKB-SubCell"/>
</dbReference>
<reference evidence="9" key="1">
    <citation type="submission" date="2020-10" db="EMBL/GenBank/DDBJ databases">
        <title>Genomic Encyclopedia of Type Strains, Phase IV (KMG-IV): sequencing the most valuable type-strain genomes for metagenomic binning, comparative biology and taxonomic classification.</title>
        <authorList>
            <person name="Goeker M."/>
        </authorList>
    </citation>
    <scope>NUCLEOTIDE SEQUENCE</scope>
    <source>
        <strain evidence="9">DSM 13886</strain>
    </source>
</reference>
<keyword evidence="6 7" id="KW-0472">Membrane</keyword>
<evidence type="ECO:0000256" key="3">
    <source>
        <dbReference type="ARBA" id="ARBA00022475"/>
    </source>
</evidence>
<dbReference type="InterPro" id="IPR051393">
    <property type="entry name" value="ABC_transporter_permease"/>
</dbReference>
<feature type="transmembrane region" description="Helical" evidence="7">
    <location>
        <begin position="281"/>
        <end position="301"/>
    </location>
</feature>
<keyword evidence="10" id="KW-1185">Reference proteome</keyword>
<keyword evidence="3" id="KW-1003">Cell membrane</keyword>